<dbReference type="EMBL" id="JARJLG010000059">
    <property type="protein sequence ID" value="KAJ7757240.1"/>
    <property type="molecule type" value="Genomic_DNA"/>
</dbReference>
<protein>
    <recommendedName>
        <fullName evidence="4">F-box domain-containing protein</fullName>
    </recommendedName>
</protein>
<gene>
    <name evidence="2" type="ORF">DFH07DRAFT_940524</name>
</gene>
<dbReference type="AlphaFoldDB" id="A0AAD7NF56"/>
<evidence type="ECO:0000313" key="3">
    <source>
        <dbReference type="Proteomes" id="UP001215280"/>
    </source>
</evidence>
<organism evidence="2 3">
    <name type="scientific">Mycena maculata</name>
    <dbReference type="NCBI Taxonomy" id="230809"/>
    <lineage>
        <taxon>Eukaryota</taxon>
        <taxon>Fungi</taxon>
        <taxon>Dikarya</taxon>
        <taxon>Basidiomycota</taxon>
        <taxon>Agaricomycotina</taxon>
        <taxon>Agaricomycetes</taxon>
        <taxon>Agaricomycetidae</taxon>
        <taxon>Agaricales</taxon>
        <taxon>Marasmiineae</taxon>
        <taxon>Mycenaceae</taxon>
        <taxon>Mycena</taxon>
    </lineage>
</organism>
<reference evidence="2" key="1">
    <citation type="submission" date="2023-03" db="EMBL/GenBank/DDBJ databases">
        <title>Massive genome expansion in bonnet fungi (Mycena s.s.) driven by repeated elements and novel gene families across ecological guilds.</title>
        <authorList>
            <consortium name="Lawrence Berkeley National Laboratory"/>
            <person name="Harder C.B."/>
            <person name="Miyauchi S."/>
            <person name="Viragh M."/>
            <person name="Kuo A."/>
            <person name="Thoen E."/>
            <person name="Andreopoulos B."/>
            <person name="Lu D."/>
            <person name="Skrede I."/>
            <person name="Drula E."/>
            <person name="Henrissat B."/>
            <person name="Morin E."/>
            <person name="Kohler A."/>
            <person name="Barry K."/>
            <person name="LaButti K."/>
            <person name="Morin E."/>
            <person name="Salamov A."/>
            <person name="Lipzen A."/>
            <person name="Mereny Z."/>
            <person name="Hegedus B."/>
            <person name="Baldrian P."/>
            <person name="Stursova M."/>
            <person name="Weitz H."/>
            <person name="Taylor A."/>
            <person name="Grigoriev I.V."/>
            <person name="Nagy L.G."/>
            <person name="Martin F."/>
            <person name="Kauserud H."/>
        </authorList>
    </citation>
    <scope>NUCLEOTIDE SEQUENCE</scope>
    <source>
        <strain evidence="2">CBHHK188m</strain>
    </source>
</reference>
<keyword evidence="3" id="KW-1185">Reference proteome</keyword>
<accession>A0AAD7NF56</accession>
<evidence type="ECO:0008006" key="4">
    <source>
        <dbReference type="Google" id="ProtNLM"/>
    </source>
</evidence>
<sequence length="392" mass="43335">MCRSGIGNLWFAYQRQGAGGRTITQEKSDQGFPSPSPPQSTTSRAAGGITCGRSPLGIQELVDYCIDFLHASHPDLKACSLVSRSWTPTAQMHLFRHICIDQTPFSTNDPSVDSNTLKALADRWPCLCEVLVSSARHRRWIEVIEICPQTTPRDILITLSKLPLPGIRRINIMGPDWTHSPASLINAAQKLLRHPTLTGITLFGEFESPWDSWRSWSTAPQTSKPSLSVPSICGKSPQSHTCLALNERNRALDVLTLSVLAPAIPRIESLSVELQSTHPTSISLASFTNLKCLELIVLLADAARVLDILPTLPRPNRIETIQFYADDTTFPGPQSGPEIDRQIVTAHLKAVELIYYTSTHTLDLAECFPLLNSRGLVRVRYPRSRYGDLIVG</sequence>
<name>A0AAD7NF56_9AGAR</name>
<evidence type="ECO:0000256" key="1">
    <source>
        <dbReference type="SAM" id="MobiDB-lite"/>
    </source>
</evidence>
<comment type="caution">
    <text evidence="2">The sequence shown here is derived from an EMBL/GenBank/DDBJ whole genome shotgun (WGS) entry which is preliminary data.</text>
</comment>
<dbReference type="Proteomes" id="UP001215280">
    <property type="component" value="Unassembled WGS sequence"/>
</dbReference>
<evidence type="ECO:0000313" key="2">
    <source>
        <dbReference type="EMBL" id="KAJ7757240.1"/>
    </source>
</evidence>
<feature type="region of interest" description="Disordered" evidence="1">
    <location>
        <begin position="22"/>
        <end position="46"/>
    </location>
</feature>
<proteinExistence type="predicted"/>